<dbReference type="GO" id="GO:0003677">
    <property type="term" value="F:DNA binding"/>
    <property type="evidence" value="ECO:0007669"/>
    <property type="project" value="UniProtKB-KW"/>
</dbReference>
<keyword evidence="2 5" id="KW-0238">DNA-binding</keyword>
<evidence type="ECO:0000313" key="5">
    <source>
        <dbReference type="EMBL" id="TCN28940.1"/>
    </source>
</evidence>
<comment type="caution">
    <text evidence="5">The sequence shown here is derived from an EMBL/GenBank/DDBJ whole genome shotgun (WGS) entry which is preliminary data.</text>
</comment>
<evidence type="ECO:0000256" key="2">
    <source>
        <dbReference type="ARBA" id="ARBA00023125"/>
    </source>
</evidence>
<sequence length="177" mass="20444">MFKHEHICPRMNKNQVTTEDHHFPWEHPRFRSWIAVGRACQLMQQTLTRRLAHLDIKPPHLDILINLYRFAGISQQELARKLLVGRSNMSMLLPQLERRGLIERRGDAKDKRVLRLSLTAAGRALTEEAMEIQTALIESSHAGSPIEDCMKVAESMERIISTLLKEDSELPDRESQD</sequence>
<proteinExistence type="predicted"/>
<name>A0A4V2REJ4_9HYPH</name>
<evidence type="ECO:0000313" key="6">
    <source>
        <dbReference type="Proteomes" id="UP000295043"/>
    </source>
</evidence>
<dbReference type="GO" id="GO:0003700">
    <property type="term" value="F:DNA-binding transcription factor activity"/>
    <property type="evidence" value="ECO:0007669"/>
    <property type="project" value="InterPro"/>
</dbReference>
<dbReference type="PANTHER" id="PTHR42756:SF1">
    <property type="entry name" value="TRANSCRIPTIONAL REPRESSOR OF EMRAB OPERON"/>
    <property type="match status" value="1"/>
</dbReference>
<dbReference type="InterPro" id="IPR023187">
    <property type="entry name" value="Tscrpt_reg_MarR-type_CS"/>
</dbReference>
<dbReference type="SMART" id="SM00347">
    <property type="entry name" value="HTH_MARR"/>
    <property type="match status" value="1"/>
</dbReference>
<gene>
    <name evidence="5" type="ORF">EV184_11142</name>
</gene>
<keyword evidence="1" id="KW-0805">Transcription regulation</keyword>
<dbReference type="OrthoDB" id="7172154at2"/>
<protein>
    <submittedName>
        <fullName evidence="5">DNA-binding MarR family transcriptional regulator</fullName>
    </submittedName>
</protein>
<keyword evidence="3" id="KW-0804">Transcription</keyword>
<dbReference type="PRINTS" id="PR00598">
    <property type="entry name" value="HTHMARR"/>
</dbReference>
<dbReference type="SUPFAM" id="SSF46785">
    <property type="entry name" value="Winged helix' DNA-binding domain"/>
    <property type="match status" value="1"/>
</dbReference>
<dbReference type="InterPro" id="IPR036390">
    <property type="entry name" value="WH_DNA-bd_sf"/>
</dbReference>
<evidence type="ECO:0000256" key="3">
    <source>
        <dbReference type="ARBA" id="ARBA00023163"/>
    </source>
</evidence>
<accession>A0A4V2REJ4</accession>
<organism evidence="5 6">
    <name type="scientific">Sinorhizobium americanum</name>
    <dbReference type="NCBI Taxonomy" id="194963"/>
    <lineage>
        <taxon>Bacteria</taxon>
        <taxon>Pseudomonadati</taxon>
        <taxon>Pseudomonadota</taxon>
        <taxon>Alphaproteobacteria</taxon>
        <taxon>Hyphomicrobiales</taxon>
        <taxon>Rhizobiaceae</taxon>
        <taxon>Sinorhizobium/Ensifer group</taxon>
        <taxon>Sinorhizobium</taxon>
    </lineage>
</organism>
<feature type="domain" description="HTH marR-type" evidence="4">
    <location>
        <begin position="26"/>
        <end position="165"/>
    </location>
</feature>
<dbReference type="RefSeq" id="WP_082912526.1">
    <property type="nucleotide sequence ID" value="NZ_CP013107.1"/>
</dbReference>
<dbReference type="Proteomes" id="UP000295043">
    <property type="component" value="Unassembled WGS sequence"/>
</dbReference>
<dbReference type="PANTHER" id="PTHR42756">
    <property type="entry name" value="TRANSCRIPTIONAL REGULATOR, MARR"/>
    <property type="match status" value="1"/>
</dbReference>
<dbReference type="EMBL" id="SLVU01000011">
    <property type="protein sequence ID" value="TCN28940.1"/>
    <property type="molecule type" value="Genomic_DNA"/>
</dbReference>
<dbReference type="InterPro" id="IPR036388">
    <property type="entry name" value="WH-like_DNA-bd_sf"/>
</dbReference>
<dbReference type="Pfam" id="PF12802">
    <property type="entry name" value="MarR_2"/>
    <property type="match status" value="1"/>
</dbReference>
<dbReference type="PROSITE" id="PS50995">
    <property type="entry name" value="HTH_MARR_2"/>
    <property type="match status" value="1"/>
</dbReference>
<reference evidence="5 6" key="1">
    <citation type="submission" date="2019-03" db="EMBL/GenBank/DDBJ databases">
        <title>Genomic Encyclopedia of Type Strains, Phase IV (KMG-V): Genome sequencing to study the core and pangenomes of soil and plant-associated prokaryotes.</title>
        <authorList>
            <person name="Whitman W."/>
        </authorList>
    </citation>
    <scope>NUCLEOTIDE SEQUENCE [LARGE SCALE GENOMIC DNA]</scope>
    <source>
        <strain evidence="5 6">23C40</strain>
    </source>
</reference>
<dbReference type="Gene3D" id="1.10.10.10">
    <property type="entry name" value="Winged helix-like DNA-binding domain superfamily/Winged helix DNA-binding domain"/>
    <property type="match status" value="1"/>
</dbReference>
<evidence type="ECO:0000256" key="1">
    <source>
        <dbReference type="ARBA" id="ARBA00023015"/>
    </source>
</evidence>
<dbReference type="AlphaFoldDB" id="A0A4V2REJ4"/>
<evidence type="ECO:0000259" key="4">
    <source>
        <dbReference type="PROSITE" id="PS50995"/>
    </source>
</evidence>
<dbReference type="PROSITE" id="PS01117">
    <property type="entry name" value="HTH_MARR_1"/>
    <property type="match status" value="1"/>
</dbReference>
<dbReference type="InterPro" id="IPR000835">
    <property type="entry name" value="HTH_MarR-typ"/>
</dbReference>